<dbReference type="InterPro" id="IPR052523">
    <property type="entry name" value="Trichothecene_AcTrans"/>
</dbReference>
<dbReference type="Proteomes" id="UP001302126">
    <property type="component" value="Unassembled WGS sequence"/>
</dbReference>
<gene>
    <name evidence="1" type="ORF">QBC35DRAFT_546371</name>
</gene>
<organism evidence="1 2">
    <name type="scientific">Podospora australis</name>
    <dbReference type="NCBI Taxonomy" id="1536484"/>
    <lineage>
        <taxon>Eukaryota</taxon>
        <taxon>Fungi</taxon>
        <taxon>Dikarya</taxon>
        <taxon>Ascomycota</taxon>
        <taxon>Pezizomycotina</taxon>
        <taxon>Sordariomycetes</taxon>
        <taxon>Sordariomycetidae</taxon>
        <taxon>Sordariales</taxon>
        <taxon>Podosporaceae</taxon>
        <taxon>Podospora</taxon>
    </lineage>
</organism>
<protein>
    <recommendedName>
        <fullName evidence="3">N-acetyltransferase domain-containing protein</fullName>
    </recommendedName>
</protein>
<name>A0AAN6WJZ9_9PEZI</name>
<dbReference type="PANTHER" id="PTHR42791">
    <property type="entry name" value="GNAT FAMILY ACETYLTRANSFERASE"/>
    <property type="match status" value="1"/>
</dbReference>
<proteinExistence type="predicted"/>
<sequence length="200" mass="22433">MATPLSDYPFALEPVFIADSEHLARAVESPASESGPLFYLMFPYPGVDFSEQQNDEIIRWHAEGIRDAIIGGQTCLRKIRQGDGTLVGLAGWKKSENWLPGALDVSAWFKVSAALKKERQRVIGHLDNGLGSMLMQHILEDIDRHDRYGYVLASPAGVRLYSKFGFEVVGQVDTPYGPITSMLRRRQTHAFSLDQRRLRG</sequence>
<comment type="caution">
    <text evidence="1">The sequence shown here is derived from an EMBL/GenBank/DDBJ whole genome shotgun (WGS) entry which is preliminary data.</text>
</comment>
<dbReference type="Gene3D" id="3.40.630.30">
    <property type="match status" value="1"/>
</dbReference>
<accession>A0AAN6WJZ9</accession>
<reference evidence="1" key="2">
    <citation type="submission" date="2023-05" db="EMBL/GenBank/DDBJ databases">
        <authorList>
            <consortium name="Lawrence Berkeley National Laboratory"/>
            <person name="Steindorff A."/>
            <person name="Hensen N."/>
            <person name="Bonometti L."/>
            <person name="Westerberg I."/>
            <person name="Brannstrom I.O."/>
            <person name="Guillou S."/>
            <person name="Cros-Aarteil S."/>
            <person name="Calhoun S."/>
            <person name="Haridas S."/>
            <person name="Kuo A."/>
            <person name="Mondo S."/>
            <person name="Pangilinan J."/>
            <person name="Riley R."/>
            <person name="Labutti K."/>
            <person name="Andreopoulos B."/>
            <person name="Lipzen A."/>
            <person name="Chen C."/>
            <person name="Yanf M."/>
            <person name="Daum C."/>
            <person name="Ng V."/>
            <person name="Clum A."/>
            <person name="Ohm R."/>
            <person name="Martin F."/>
            <person name="Silar P."/>
            <person name="Natvig D."/>
            <person name="Lalanne C."/>
            <person name="Gautier V."/>
            <person name="Ament-Velasquez S.L."/>
            <person name="Kruys A."/>
            <person name="Hutchinson M.I."/>
            <person name="Powell A.J."/>
            <person name="Barry K."/>
            <person name="Miller A.N."/>
            <person name="Grigoriev I.V."/>
            <person name="Debuchy R."/>
            <person name="Gladieux P."/>
            <person name="Thoren M.H."/>
            <person name="Johannesson H."/>
        </authorList>
    </citation>
    <scope>NUCLEOTIDE SEQUENCE</scope>
    <source>
        <strain evidence="1">PSN309</strain>
    </source>
</reference>
<dbReference type="PANTHER" id="PTHR42791:SF17">
    <property type="entry name" value="ACETYLTRANSFERASE, GNAT FAMILY FAMILY (AFU_ORTHOLOGUE AFUA_8G05690)"/>
    <property type="match status" value="1"/>
</dbReference>
<dbReference type="EMBL" id="MU864625">
    <property type="protein sequence ID" value="KAK4182671.1"/>
    <property type="molecule type" value="Genomic_DNA"/>
</dbReference>
<dbReference type="SUPFAM" id="SSF55729">
    <property type="entry name" value="Acyl-CoA N-acyltransferases (Nat)"/>
    <property type="match status" value="1"/>
</dbReference>
<keyword evidence="2" id="KW-1185">Reference proteome</keyword>
<dbReference type="InterPro" id="IPR016181">
    <property type="entry name" value="Acyl_CoA_acyltransferase"/>
</dbReference>
<evidence type="ECO:0008006" key="3">
    <source>
        <dbReference type="Google" id="ProtNLM"/>
    </source>
</evidence>
<reference evidence="1" key="1">
    <citation type="journal article" date="2023" name="Mol. Phylogenet. Evol.">
        <title>Genome-scale phylogeny and comparative genomics of the fungal order Sordariales.</title>
        <authorList>
            <person name="Hensen N."/>
            <person name="Bonometti L."/>
            <person name="Westerberg I."/>
            <person name="Brannstrom I.O."/>
            <person name="Guillou S."/>
            <person name="Cros-Aarteil S."/>
            <person name="Calhoun S."/>
            <person name="Haridas S."/>
            <person name="Kuo A."/>
            <person name="Mondo S."/>
            <person name="Pangilinan J."/>
            <person name="Riley R."/>
            <person name="LaButti K."/>
            <person name="Andreopoulos B."/>
            <person name="Lipzen A."/>
            <person name="Chen C."/>
            <person name="Yan M."/>
            <person name="Daum C."/>
            <person name="Ng V."/>
            <person name="Clum A."/>
            <person name="Steindorff A."/>
            <person name="Ohm R.A."/>
            <person name="Martin F."/>
            <person name="Silar P."/>
            <person name="Natvig D.O."/>
            <person name="Lalanne C."/>
            <person name="Gautier V."/>
            <person name="Ament-Velasquez S.L."/>
            <person name="Kruys A."/>
            <person name="Hutchinson M.I."/>
            <person name="Powell A.J."/>
            <person name="Barry K."/>
            <person name="Miller A.N."/>
            <person name="Grigoriev I.V."/>
            <person name="Debuchy R."/>
            <person name="Gladieux P."/>
            <person name="Hiltunen Thoren M."/>
            <person name="Johannesson H."/>
        </authorList>
    </citation>
    <scope>NUCLEOTIDE SEQUENCE</scope>
    <source>
        <strain evidence="1">PSN309</strain>
    </source>
</reference>
<dbReference type="AlphaFoldDB" id="A0AAN6WJZ9"/>
<evidence type="ECO:0000313" key="2">
    <source>
        <dbReference type="Proteomes" id="UP001302126"/>
    </source>
</evidence>
<evidence type="ECO:0000313" key="1">
    <source>
        <dbReference type="EMBL" id="KAK4182671.1"/>
    </source>
</evidence>